<evidence type="ECO:0000256" key="1">
    <source>
        <dbReference type="ARBA" id="ARBA00023004"/>
    </source>
</evidence>
<feature type="region of interest" description="Disordered" evidence="2">
    <location>
        <begin position="92"/>
        <end position="118"/>
    </location>
</feature>
<dbReference type="SUPFAM" id="SSF50037">
    <property type="entry name" value="C-terminal domain of transcriptional repressors"/>
    <property type="match status" value="1"/>
</dbReference>
<keyword evidence="5" id="KW-1185">Reference proteome</keyword>
<evidence type="ECO:0000256" key="2">
    <source>
        <dbReference type="SAM" id="MobiDB-lite"/>
    </source>
</evidence>
<sequence length="118" mass="12374">MRAPHPLSTSLDDLRPGDRAQVLEVCVPPALADWGDWLTTLGFEPGEPLQLLSRAMPGGDPLCVRVGASTYALRRAEAACIRVQWEASADRLPAGASTPTVADRATPIANGTAAQEAA</sequence>
<feature type="domain" description="Ferrous iron transporter FeoA-like" evidence="3">
    <location>
        <begin position="9"/>
        <end position="85"/>
    </location>
</feature>
<reference evidence="4 5" key="1">
    <citation type="submission" date="2024-04" db="EMBL/GenBank/DDBJ databases">
        <title>Novel species of the genus Ideonella isolated from streams.</title>
        <authorList>
            <person name="Lu H."/>
        </authorList>
    </citation>
    <scope>NUCLEOTIDE SEQUENCE [LARGE SCALE GENOMIC DNA]</scope>
    <source>
        <strain evidence="4 5">DXS29W</strain>
    </source>
</reference>
<accession>A0ABU9BKN8</accession>
<dbReference type="InterPro" id="IPR038157">
    <property type="entry name" value="FeoA_core_dom"/>
</dbReference>
<keyword evidence="1" id="KW-0408">Iron</keyword>
<proteinExistence type="predicted"/>
<name>A0ABU9BKN8_9BURK</name>
<dbReference type="SMART" id="SM00899">
    <property type="entry name" value="FeoA"/>
    <property type="match status" value="1"/>
</dbReference>
<gene>
    <name evidence="4" type="ORF">AACH06_06810</name>
</gene>
<dbReference type="Gene3D" id="2.30.30.90">
    <property type="match status" value="1"/>
</dbReference>
<dbReference type="EMBL" id="JBBUTG010000003">
    <property type="protein sequence ID" value="MEK8030533.1"/>
    <property type="molecule type" value="Genomic_DNA"/>
</dbReference>
<evidence type="ECO:0000313" key="5">
    <source>
        <dbReference type="Proteomes" id="UP001371218"/>
    </source>
</evidence>
<dbReference type="InterPro" id="IPR008988">
    <property type="entry name" value="Transcriptional_repressor_C"/>
</dbReference>
<dbReference type="Pfam" id="PF04023">
    <property type="entry name" value="FeoA"/>
    <property type="match status" value="1"/>
</dbReference>
<organism evidence="4 5">
    <name type="scientific">Ideonella lacteola</name>
    <dbReference type="NCBI Taxonomy" id="2984193"/>
    <lineage>
        <taxon>Bacteria</taxon>
        <taxon>Pseudomonadati</taxon>
        <taxon>Pseudomonadota</taxon>
        <taxon>Betaproteobacteria</taxon>
        <taxon>Burkholderiales</taxon>
        <taxon>Sphaerotilaceae</taxon>
        <taxon>Ideonella</taxon>
    </lineage>
</organism>
<comment type="caution">
    <text evidence="4">The sequence shown here is derived from an EMBL/GenBank/DDBJ whole genome shotgun (WGS) entry which is preliminary data.</text>
</comment>
<evidence type="ECO:0000313" key="4">
    <source>
        <dbReference type="EMBL" id="MEK8030533.1"/>
    </source>
</evidence>
<evidence type="ECO:0000259" key="3">
    <source>
        <dbReference type="SMART" id="SM00899"/>
    </source>
</evidence>
<protein>
    <submittedName>
        <fullName evidence="4">FeoA family protein</fullName>
    </submittedName>
</protein>
<dbReference type="InterPro" id="IPR007167">
    <property type="entry name" value="Fe-transptr_FeoA-like"/>
</dbReference>
<dbReference type="Proteomes" id="UP001371218">
    <property type="component" value="Unassembled WGS sequence"/>
</dbReference>
<dbReference type="RefSeq" id="WP_341424895.1">
    <property type="nucleotide sequence ID" value="NZ_JBBUTG010000003.1"/>
</dbReference>